<evidence type="ECO:0000313" key="2">
    <source>
        <dbReference type="EMBL" id="CEM15864.1"/>
    </source>
</evidence>
<dbReference type="AlphaFoldDB" id="A0A0G4FNU9"/>
<dbReference type="EMBL" id="CDMZ01000511">
    <property type="protein sequence ID" value="CEM15864.1"/>
    <property type="molecule type" value="Genomic_DNA"/>
</dbReference>
<proteinExistence type="predicted"/>
<organism evidence="2">
    <name type="scientific">Chromera velia CCMP2878</name>
    <dbReference type="NCBI Taxonomy" id="1169474"/>
    <lineage>
        <taxon>Eukaryota</taxon>
        <taxon>Sar</taxon>
        <taxon>Alveolata</taxon>
        <taxon>Colpodellida</taxon>
        <taxon>Chromeraceae</taxon>
        <taxon>Chromera</taxon>
    </lineage>
</organism>
<accession>A0A0G4FNU9</accession>
<gene>
    <name evidence="2" type="ORF">Cvel_17972</name>
</gene>
<reference evidence="2" key="1">
    <citation type="submission" date="2014-11" db="EMBL/GenBank/DDBJ databases">
        <authorList>
            <person name="Otto D Thomas"/>
            <person name="Naeem Raeece"/>
        </authorList>
    </citation>
    <scope>NUCLEOTIDE SEQUENCE</scope>
</reference>
<sequence length="471" mass="51477">MDWKTTLPEGLARKLVDAGWPKDDQRIRNMIIGIASSFASVKEMLDHLLEDVPLLTKRDVFELRGWAETLSPSKPANPSKSGMSGETGVSRDSSDAGNTGQSVEARPAIQPKTDAPSPAPATQTFTEKSAPTVACNTEHCLWGVLRALETESACSGLASPTRTVASKGGGWQSQGKGGRGRTAGRKGSEGSGSETDARRLSETLPQVRLLDVPPPKSRSIDPKLKVRDRHVDWSCSMDVVEQMEREREGTHCVSLSLLAENFGPHKNVTSFRGAIKRVFRGLVSVATGTLLQGGVADLFSVPLSPRPAGWNCMSIKVNVHSWESSHSSRSKPENRQYKFAPEDIGVEGEQKILTQVQGLRDLFGGHSVYVSSEDWSVLSAEVRKVRPLENDDIWQERLSSGLPPMYLRIARGVFFDKGHRESLSDFDVSKFVPTSAAPGGTFAERVREYFRVNYHEAGPGGRPLLLTTRKS</sequence>
<name>A0A0G4FNU9_9ALVE</name>
<feature type="region of interest" description="Disordered" evidence="1">
    <location>
        <begin position="159"/>
        <end position="221"/>
    </location>
</feature>
<dbReference type="VEuPathDB" id="CryptoDB:Cvel_17972"/>
<protein>
    <submittedName>
        <fullName evidence="2">Uncharacterized protein</fullName>
    </submittedName>
</protein>
<feature type="compositionally biased region" description="Polar residues" evidence="1">
    <location>
        <begin position="120"/>
        <end position="129"/>
    </location>
</feature>
<dbReference type="PhylomeDB" id="A0A0G4FNU9"/>
<feature type="compositionally biased region" description="Gly residues" evidence="1">
    <location>
        <begin position="167"/>
        <end position="177"/>
    </location>
</feature>
<feature type="compositionally biased region" description="Polar residues" evidence="1">
    <location>
        <begin position="70"/>
        <end position="84"/>
    </location>
</feature>
<evidence type="ECO:0000256" key="1">
    <source>
        <dbReference type="SAM" id="MobiDB-lite"/>
    </source>
</evidence>
<feature type="region of interest" description="Disordered" evidence="1">
    <location>
        <begin position="69"/>
        <end position="130"/>
    </location>
</feature>